<reference evidence="1" key="2">
    <citation type="submission" date="2020-09" db="EMBL/GenBank/DDBJ databases">
        <authorList>
            <person name="Sun Q."/>
            <person name="Sedlacek I."/>
        </authorList>
    </citation>
    <scope>NUCLEOTIDE SEQUENCE</scope>
    <source>
        <strain evidence="1">CCM 8606</strain>
    </source>
</reference>
<evidence type="ECO:0000313" key="2">
    <source>
        <dbReference type="Proteomes" id="UP000619536"/>
    </source>
</evidence>
<evidence type="ECO:0000313" key="1">
    <source>
        <dbReference type="EMBL" id="GGI12872.1"/>
    </source>
</evidence>
<name>A0A8J3AL05_9BIFI</name>
<reference evidence="1" key="1">
    <citation type="journal article" date="2014" name="Int. J. Syst. Evol. Microbiol.">
        <title>Complete genome sequence of Corynebacterium casei LMG S-19264T (=DSM 44701T), isolated from a smear-ripened cheese.</title>
        <authorList>
            <consortium name="US DOE Joint Genome Institute (JGI-PGF)"/>
            <person name="Walter F."/>
            <person name="Albersmeier A."/>
            <person name="Kalinowski J."/>
            <person name="Ruckert C."/>
        </authorList>
    </citation>
    <scope>NUCLEOTIDE SEQUENCE</scope>
    <source>
        <strain evidence="1">CCM 8606</strain>
    </source>
</reference>
<protein>
    <submittedName>
        <fullName evidence="1">Uncharacterized protein</fullName>
    </submittedName>
</protein>
<keyword evidence="2" id="KW-1185">Reference proteome</keyword>
<dbReference type="Proteomes" id="UP000619536">
    <property type="component" value="Unassembled WGS sequence"/>
</dbReference>
<dbReference type="AlphaFoldDB" id="A0A8J3AL05"/>
<gene>
    <name evidence="1" type="ORF">GCM10007377_03130</name>
</gene>
<accession>A0A8J3AL05</accession>
<proteinExistence type="predicted"/>
<sequence length="54" mass="6197">MKATMVRVCLLENESAHTCEDLVKCAYEMNRIAVSLQLVWQLKELLGERSEAEN</sequence>
<dbReference type="EMBL" id="BMDH01000001">
    <property type="protein sequence ID" value="GGI12872.1"/>
    <property type="molecule type" value="Genomic_DNA"/>
</dbReference>
<organism evidence="1 2">
    <name type="scientific">Galliscardovia ingluviei</name>
    <dbReference type="NCBI Taxonomy" id="1769422"/>
    <lineage>
        <taxon>Bacteria</taxon>
        <taxon>Bacillati</taxon>
        <taxon>Actinomycetota</taxon>
        <taxon>Actinomycetes</taxon>
        <taxon>Bifidobacteriales</taxon>
        <taxon>Bifidobacteriaceae</taxon>
        <taxon>Galliscardovia</taxon>
    </lineage>
</organism>
<comment type="caution">
    <text evidence="1">The sequence shown here is derived from an EMBL/GenBank/DDBJ whole genome shotgun (WGS) entry which is preliminary data.</text>
</comment>